<dbReference type="Gene3D" id="3.30.830.10">
    <property type="entry name" value="Metalloenzyme, LuxS/M16 peptidase-like"/>
    <property type="match status" value="2"/>
</dbReference>
<reference evidence="4" key="1">
    <citation type="submission" date="2020-01" db="EMBL/GenBank/DDBJ databases">
        <authorList>
            <person name="Meier V. D."/>
            <person name="Meier V D."/>
        </authorList>
    </citation>
    <scope>NUCLEOTIDE SEQUENCE</scope>
    <source>
        <strain evidence="4">HLG_WM_MAG_12</strain>
    </source>
</reference>
<protein>
    <submittedName>
        <fullName evidence="4">Zinc protease-like protein</fullName>
    </submittedName>
</protein>
<keyword evidence="1" id="KW-1133">Transmembrane helix</keyword>
<evidence type="ECO:0000256" key="1">
    <source>
        <dbReference type="SAM" id="Phobius"/>
    </source>
</evidence>
<keyword evidence="4" id="KW-0378">Hydrolase</keyword>
<evidence type="ECO:0000313" key="4">
    <source>
        <dbReference type="EMBL" id="CAA6806426.1"/>
    </source>
</evidence>
<dbReference type="PANTHER" id="PTHR11851">
    <property type="entry name" value="METALLOPROTEASE"/>
    <property type="match status" value="1"/>
</dbReference>
<dbReference type="GO" id="GO:0006508">
    <property type="term" value="P:proteolysis"/>
    <property type="evidence" value="ECO:0007669"/>
    <property type="project" value="UniProtKB-KW"/>
</dbReference>
<gene>
    <name evidence="4" type="ORF">HELGO_WM13620</name>
</gene>
<dbReference type="InterPro" id="IPR007863">
    <property type="entry name" value="Peptidase_M16_C"/>
</dbReference>
<dbReference type="Pfam" id="PF00675">
    <property type="entry name" value="Peptidase_M16"/>
    <property type="match status" value="1"/>
</dbReference>
<dbReference type="SUPFAM" id="SSF63411">
    <property type="entry name" value="LuxS/MPP-like metallohydrolase"/>
    <property type="match status" value="2"/>
</dbReference>
<keyword evidence="1" id="KW-0472">Membrane</keyword>
<dbReference type="EMBL" id="CACVAW010000023">
    <property type="protein sequence ID" value="CAA6806426.1"/>
    <property type="molecule type" value="Genomic_DNA"/>
</dbReference>
<sequence>MKYLSVISKNISKDIKKYICFICLNIGVILANSNIVVNNISLPVIVETSEKLPLVSLQIVFQNSGSVQDGKLPGLAALSAGVLNEGTSKLGSTKFANKLESKAISINTSNGKETFVIEVESLSEYFDDALGFLEELLNDKNLKLKTLEKLKLLSDSTISSREDDFDYVASKNLYSLLYKGTYLANPTIGTKESIAKISLKDIEKFYKENLTLDNVMISFAGDLKKYEKKIAKILSSLPLQSDKNELKYTPIVDKPKDITIKKDTEQAYVYFASKYNLDVKSEDLYKAKVAFFILSSSGFGSRLMEEIRVKKGLAYSVYGNLSMNLSHSLYQGHLQTKLESSDDAIKSVKAEIAKFVKNGVTKEELESAKKFILGSEPLRNETIFQRLNTKFSSFYKGYDEDHHEKELRLIEKLSLDNLNTFIKEHKEINELYFSIVTK</sequence>
<name>A0A6S6SDK7_9BACT</name>
<dbReference type="InterPro" id="IPR011249">
    <property type="entry name" value="Metalloenz_LuxS/M16"/>
</dbReference>
<dbReference type="Pfam" id="PF05193">
    <property type="entry name" value="Peptidase_M16_C"/>
    <property type="match status" value="1"/>
</dbReference>
<keyword evidence="4" id="KW-0645">Protease</keyword>
<organism evidence="4">
    <name type="scientific">uncultured Campylobacterales bacterium</name>
    <dbReference type="NCBI Taxonomy" id="352960"/>
    <lineage>
        <taxon>Bacteria</taxon>
        <taxon>Pseudomonadati</taxon>
        <taxon>Campylobacterota</taxon>
        <taxon>Epsilonproteobacteria</taxon>
        <taxon>Campylobacterales</taxon>
        <taxon>environmental samples</taxon>
    </lineage>
</organism>
<feature type="domain" description="Peptidase M16 N-terminal" evidence="2">
    <location>
        <begin position="55"/>
        <end position="191"/>
    </location>
</feature>
<dbReference type="InterPro" id="IPR011765">
    <property type="entry name" value="Pept_M16_N"/>
</dbReference>
<evidence type="ECO:0000259" key="3">
    <source>
        <dbReference type="Pfam" id="PF05193"/>
    </source>
</evidence>
<dbReference type="GO" id="GO:0046872">
    <property type="term" value="F:metal ion binding"/>
    <property type="evidence" value="ECO:0007669"/>
    <property type="project" value="InterPro"/>
</dbReference>
<dbReference type="PANTHER" id="PTHR11851:SF225">
    <property type="entry name" value="NON-PEPTIDASE HOMOLOG YMXG"/>
    <property type="match status" value="1"/>
</dbReference>
<evidence type="ECO:0000259" key="2">
    <source>
        <dbReference type="Pfam" id="PF00675"/>
    </source>
</evidence>
<feature type="domain" description="Peptidase M16 C-terminal" evidence="3">
    <location>
        <begin position="196"/>
        <end position="370"/>
    </location>
</feature>
<dbReference type="InterPro" id="IPR050361">
    <property type="entry name" value="MPP/UQCRC_Complex"/>
</dbReference>
<dbReference type="GO" id="GO:0008233">
    <property type="term" value="F:peptidase activity"/>
    <property type="evidence" value="ECO:0007669"/>
    <property type="project" value="UniProtKB-KW"/>
</dbReference>
<dbReference type="AlphaFoldDB" id="A0A6S6SDK7"/>
<proteinExistence type="predicted"/>
<keyword evidence="1" id="KW-0812">Transmembrane</keyword>
<accession>A0A6S6SDK7</accession>
<feature type="transmembrane region" description="Helical" evidence="1">
    <location>
        <begin position="18"/>
        <end position="37"/>
    </location>
</feature>